<reference evidence="2" key="2">
    <citation type="journal article" date="2021" name="PeerJ">
        <title>Extensive microbial diversity within the chicken gut microbiome revealed by metagenomics and culture.</title>
        <authorList>
            <person name="Gilroy R."/>
            <person name="Ravi A."/>
            <person name="Getino M."/>
            <person name="Pursley I."/>
            <person name="Horton D.L."/>
            <person name="Alikhan N.F."/>
            <person name="Baker D."/>
            <person name="Gharbi K."/>
            <person name="Hall N."/>
            <person name="Watson M."/>
            <person name="Adriaenssens E.M."/>
            <person name="Foster-Nyarko E."/>
            <person name="Jarju S."/>
            <person name="Secka A."/>
            <person name="Antonio M."/>
            <person name="Oren A."/>
            <person name="Chaudhuri R.R."/>
            <person name="La Ragione R."/>
            <person name="Hildebrand F."/>
            <person name="Pallen M.J."/>
        </authorList>
    </citation>
    <scope>NUCLEOTIDE SEQUENCE</scope>
    <source>
        <strain evidence="2">USAMLcec12-2067</strain>
    </source>
</reference>
<accession>A0A2K2U7L8</accession>
<keyword evidence="4" id="KW-1185">Reference proteome</keyword>
<comment type="caution">
    <text evidence="3">The sequence shown here is derived from an EMBL/GenBank/DDBJ whole genome shotgun (WGS) entry which is preliminary data.</text>
</comment>
<feature type="transmembrane region" description="Helical" evidence="1">
    <location>
        <begin position="6"/>
        <end position="26"/>
    </location>
</feature>
<keyword evidence="1" id="KW-1133">Transmembrane helix</keyword>
<gene>
    <name evidence="3" type="ORF">C2L80_02345</name>
    <name evidence="2" type="ORF">K8V16_01875</name>
</gene>
<dbReference type="AlphaFoldDB" id="A0A2K2U7L8"/>
<name>A0A2K2U7L8_9ACTN</name>
<dbReference type="Proteomes" id="UP000789325">
    <property type="component" value="Unassembled WGS sequence"/>
</dbReference>
<evidence type="ECO:0000313" key="4">
    <source>
        <dbReference type="Proteomes" id="UP000236488"/>
    </source>
</evidence>
<feature type="transmembrane region" description="Helical" evidence="1">
    <location>
        <begin position="82"/>
        <end position="108"/>
    </location>
</feature>
<proteinExistence type="predicted"/>
<evidence type="ECO:0000256" key="1">
    <source>
        <dbReference type="SAM" id="Phobius"/>
    </source>
</evidence>
<reference evidence="2" key="3">
    <citation type="submission" date="2021-09" db="EMBL/GenBank/DDBJ databases">
        <authorList>
            <person name="Gilroy R."/>
        </authorList>
    </citation>
    <scope>NUCLEOTIDE SEQUENCE</scope>
    <source>
        <strain evidence="2">USAMLcec12-2067</strain>
    </source>
</reference>
<dbReference type="RefSeq" id="WP_103262551.1">
    <property type="nucleotide sequence ID" value="NZ_PPEL01000005.1"/>
</dbReference>
<evidence type="ECO:0000313" key="3">
    <source>
        <dbReference type="EMBL" id="PNV66274.1"/>
    </source>
</evidence>
<feature type="transmembrane region" description="Helical" evidence="1">
    <location>
        <begin position="134"/>
        <end position="160"/>
    </location>
</feature>
<dbReference type="Proteomes" id="UP000236488">
    <property type="component" value="Unassembled WGS sequence"/>
</dbReference>
<organism evidence="3 4">
    <name type="scientific">Rubneribacter badeniensis</name>
    <dbReference type="NCBI Taxonomy" id="2070688"/>
    <lineage>
        <taxon>Bacteria</taxon>
        <taxon>Bacillati</taxon>
        <taxon>Actinomycetota</taxon>
        <taxon>Coriobacteriia</taxon>
        <taxon>Eggerthellales</taxon>
        <taxon>Eggerthellaceae</taxon>
        <taxon>Rubneribacter</taxon>
    </lineage>
</organism>
<keyword evidence="1" id="KW-0812">Transmembrane</keyword>
<feature type="transmembrane region" description="Helical" evidence="1">
    <location>
        <begin position="57"/>
        <end position="76"/>
    </location>
</feature>
<dbReference type="EMBL" id="DYZL01000034">
    <property type="protein sequence ID" value="HJH42527.1"/>
    <property type="molecule type" value="Genomic_DNA"/>
</dbReference>
<protein>
    <submittedName>
        <fullName evidence="3">Uncharacterized protein</fullName>
    </submittedName>
</protein>
<sequence>MEGTLVAALAASLASMAAFALLAVMFRRGSWLFLLAGRTAREGADEQGVRALGKRMAVVLVVGSALMATLAAYLGAEIARDAAVASVAAMANNAAFLALIASLIWFFVVQRPARPSGGDAPAGRMAARVRAASLAHLHLATILFVIALIGVIAVVGVLAAL</sequence>
<keyword evidence="1" id="KW-0472">Membrane</keyword>
<reference evidence="3 4" key="1">
    <citation type="journal article" date="2018" name="Int. J. Syst. Evol. Microbiol.">
        <title>Rubneribacter badeniensis gen. nov., sp. nov. and Enteroscipio rubneri gen. nov., sp. nov., new members of the Eggerthellaceae isolated from human faeces.</title>
        <authorList>
            <person name="Danylec N."/>
            <person name="Gobl A."/>
            <person name="Stoll D.A."/>
            <person name="Hetzer B."/>
            <person name="Kulling S.E."/>
            <person name="Huch M."/>
        </authorList>
    </citation>
    <scope>NUCLEOTIDE SEQUENCE [LARGE SCALE GENOMIC DNA]</scope>
    <source>
        <strain evidence="3 4">ResAG-85</strain>
    </source>
</reference>
<dbReference type="EMBL" id="PPEL01000005">
    <property type="protein sequence ID" value="PNV66274.1"/>
    <property type="molecule type" value="Genomic_DNA"/>
</dbReference>
<evidence type="ECO:0000313" key="2">
    <source>
        <dbReference type="EMBL" id="HJH42527.1"/>
    </source>
</evidence>